<feature type="domain" description="Signal transduction histidine kinase internal region" evidence="3">
    <location>
        <begin position="242"/>
        <end position="317"/>
    </location>
</feature>
<evidence type="ECO:0000313" key="5">
    <source>
        <dbReference type="EMBL" id="NSJ47722.1"/>
    </source>
</evidence>
<feature type="transmembrane region" description="Helical" evidence="1">
    <location>
        <begin position="181"/>
        <end position="207"/>
    </location>
</feature>
<dbReference type="Proteomes" id="UP000669239">
    <property type="component" value="Unassembled WGS sequence"/>
</dbReference>
<dbReference type="AlphaFoldDB" id="A0AAW5BMX1"/>
<feature type="transmembrane region" description="Helical" evidence="1">
    <location>
        <begin position="6"/>
        <end position="27"/>
    </location>
</feature>
<keyword evidence="6" id="KW-1185">Reference proteome</keyword>
<feature type="transmembrane region" description="Helical" evidence="1">
    <location>
        <begin position="112"/>
        <end position="129"/>
    </location>
</feature>
<dbReference type="EMBL" id="JAKNGE010000009">
    <property type="protein sequence ID" value="MCG4745595.1"/>
    <property type="molecule type" value="Genomic_DNA"/>
</dbReference>
<feature type="transmembrane region" description="Helical" evidence="1">
    <location>
        <begin position="80"/>
        <end position="100"/>
    </location>
</feature>
<dbReference type="EMBL" id="JAAITT010000003">
    <property type="protein sequence ID" value="NSJ47722.1"/>
    <property type="molecule type" value="Genomic_DNA"/>
</dbReference>
<dbReference type="InterPro" id="IPR036890">
    <property type="entry name" value="HATPase_C_sf"/>
</dbReference>
<organism evidence="4 7">
    <name type="scientific">Enterocloster aldenensis</name>
    <dbReference type="NCBI Taxonomy" id="358742"/>
    <lineage>
        <taxon>Bacteria</taxon>
        <taxon>Bacillati</taxon>
        <taxon>Bacillota</taxon>
        <taxon>Clostridia</taxon>
        <taxon>Lachnospirales</taxon>
        <taxon>Lachnospiraceae</taxon>
        <taxon>Enterocloster</taxon>
    </lineage>
</organism>
<evidence type="ECO:0000313" key="7">
    <source>
        <dbReference type="Proteomes" id="UP001299608"/>
    </source>
</evidence>
<evidence type="ECO:0000313" key="4">
    <source>
        <dbReference type="EMBL" id="MCG4745595.1"/>
    </source>
</evidence>
<sequence>MSTIGYINISLELFGGLLSLIFILCLSLGSPKKEELEHLYIRVLSINTAVLFSDAAAWLFKGHPDGFSFWMVRIANFLVFTFGYILLAVFTDYLVCFISAKGTGISRAPSRLMWTLTLAAIVLVVISQYNHMYYLIDSQNIYRRQRWFWISQMAGIICMLINGTILIRYRKYLSKKELTGLAAYIVLPVMAMLVQAFVYGIAVLYIATTVSALCIYISIQVEQSRKFSQEELELEKSRTAIMLSQIHPHFLYNSLSVIKGLCQTDPGKAELAVDHFSGFLRGNLDSLTAGSPIPFSQELSHTRHYLELEQMRFGSRLNVIYDAPVTDFLIPPLTLQPIVENAVRHGIVKREEGGTLTISTAGTSEACTVTVTDDGIGFDPLKPMQDGKKHIGIQNVQKRLQTQCHAILTIRSAPGCGTVAVITLPRNTAGK</sequence>
<dbReference type="Proteomes" id="UP001299608">
    <property type="component" value="Unassembled WGS sequence"/>
</dbReference>
<keyword evidence="1" id="KW-0472">Membrane</keyword>
<dbReference type="GO" id="GO:0000155">
    <property type="term" value="F:phosphorelay sensor kinase activity"/>
    <property type="evidence" value="ECO:0007669"/>
    <property type="project" value="InterPro"/>
</dbReference>
<evidence type="ECO:0000256" key="1">
    <source>
        <dbReference type="SAM" id="Phobius"/>
    </source>
</evidence>
<dbReference type="InterPro" id="IPR010559">
    <property type="entry name" value="Sig_transdc_His_kin_internal"/>
</dbReference>
<gene>
    <name evidence="5" type="ORF">G5B36_03275</name>
    <name evidence="4" type="ORF">L0N08_09260</name>
</gene>
<keyword evidence="4" id="KW-0418">Kinase</keyword>
<dbReference type="PANTHER" id="PTHR34220:SF9">
    <property type="entry name" value="SIGNAL TRANSDUCTION HISTIDINE KINASE INTERNAL REGION DOMAIN-CONTAINING PROTEIN"/>
    <property type="match status" value="1"/>
</dbReference>
<evidence type="ECO:0000313" key="6">
    <source>
        <dbReference type="Proteomes" id="UP000669239"/>
    </source>
</evidence>
<comment type="caution">
    <text evidence="4">The sequence shown here is derived from an EMBL/GenBank/DDBJ whole genome shotgun (WGS) entry which is preliminary data.</text>
</comment>
<feature type="transmembrane region" description="Helical" evidence="1">
    <location>
        <begin position="39"/>
        <end position="60"/>
    </location>
</feature>
<dbReference type="InterPro" id="IPR003594">
    <property type="entry name" value="HATPase_dom"/>
</dbReference>
<dbReference type="GeneID" id="97204476"/>
<reference evidence="5 6" key="1">
    <citation type="journal article" date="2020" name="Cell Host Microbe">
        <title>Functional and Genomic Variation between Human-Derived Isolates of Lachnospiraceae Reveals Inter- and Intra-Species Diversity.</title>
        <authorList>
            <person name="Sorbara M.T."/>
            <person name="Littmann E.R."/>
            <person name="Fontana E."/>
            <person name="Moody T.U."/>
            <person name="Kohout C.E."/>
            <person name="Gjonbalaj M."/>
            <person name="Eaton V."/>
            <person name="Seok R."/>
            <person name="Leiner I.M."/>
            <person name="Pamer E.G."/>
        </authorList>
    </citation>
    <scope>NUCLEOTIDE SEQUENCE [LARGE SCALE GENOMIC DNA]</scope>
    <source>
        <strain evidence="5 6">MSK.1.17</strain>
    </source>
</reference>
<keyword evidence="4" id="KW-0808">Transferase</keyword>
<dbReference type="RefSeq" id="WP_117556385.1">
    <property type="nucleotide sequence ID" value="NZ_BAABZL010000001.1"/>
</dbReference>
<dbReference type="Pfam" id="PF06580">
    <property type="entry name" value="His_kinase"/>
    <property type="match status" value="1"/>
</dbReference>
<reference evidence="5" key="2">
    <citation type="submission" date="2020-02" db="EMBL/GenBank/DDBJ databases">
        <authorList>
            <person name="Littmann E."/>
            <person name="Sorbara M."/>
        </authorList>
    </citation>
    <scope>NUCLEOTIDE SEQUENCE</scope>
    <source>
        <strain evidence="5">MSK.1.17</strain>
    </source>
</reference>
<keyword evidence="1" id="KW-0812">Transmembrane</keyword>
<dbReference type="PANTHER" id="PTHR34220">
    <property type="entry name" value="SENSOR HISTIDINE KINASE YPDA"/>
    <property type="match status" value="1"/>
</dbReference>
<reference evidence="4" key="3">
    <citation type="submission" date="2022-01" db="EMBL/GenBank/DDBJ databases">
        <title>Collection of gut derived symbiotic bacterial strains cultured from healthy donors.</title>
        <authorList>
            <person name="Lin H."/>
            <person name="Kohout C."/>
            <person name="Waligurski E."/>
            <person name="Pamer E.G."/>
        </authorList>
    </citation>
    <scope>NUCLEOTIDE SEQUENCE</scope>
    <source>
        <strain evidence="4">DFI.6.55</strain>
    </source>
</reference>
<keyword evidence="1" id="KW-1133">Transmembrane helix</keyword>
<evidence type="ECO:0000259" key="3">
    <source>
        <dbReference type="Pfam" id="PF06580"/>
    </source>
</evidence>
<evidence type="ECO:0000259" key="2">
    <source>
        <dbReference type="Pfam" id="PF02518"/>
    </source>
</evidence>
<feature type="domain" description="Histidine kinase/HSP90-like ATPase" evidence="2">
    <location>
        <begin position="335"/>
        <end position="426"/>
    </location>
</feature>
<dbReference type="InterPro" id="IPR050640">
    <property type="entry name" value="Bact_2-comp_sensor_kinase"/>
</dbReference>
<proteinExistence type="predicted"/>
<dbReference type="Pfam" id="PF02518">
    <property type="entry name" value="HATPase_c"/>
    <property type="match status" value="1"/>
</dbReference>
<feature type="transmembrane region" description="Helical" evidence="1">
    <location>
        <begin position="149"/>
        <end position="169"/>
    </location>
</feature>
<dbReference type="Gene3D" id="3.30.565.10">
    <property type="entry name" value="Histidine kinase-like ATPase, C-terminal domain"/>
    <property type="match status" value="1"/>
</dbReference>
<accession>A0AAW5BMX1</accession>
<dbReference type="SUPFAM" id="SSF55874">
    <property type="entry name" value="ATPase domain of HSP90 chaperone/DNA topoisomerase II/histidine kinase"/>
    <property type="match status" value="1"/>
</dbReference>
<protein>
    <submittedName>
        <fullName evidence="4 5">Histidine kinase</fullName>
    </submittedName>
</protein>
<name>A0AAW5BMX1_9FIRM</name>
<dbReference type="GO" id="GO:0016020">
    <property type="term" value="C:membrane"/>
    <property type="evidence" value="ECO:0007669"/>
    <property type="project" value="InterPro"/>
</dbReference>